<protein>
    <submittedName>
        <fullName evidence="1">YqzL family protein</fullName>
    </submittedName>
</protein>
<proteinExistence type="predicted"/>
<dbReference type="Proteomes" id="UP000824102">
    <property type="component" value="Unassembled WGS sequence"/>
</dbReference>
<evidence type="ECO:0000313" key="1">
    <source>
        <dbReference type="EMBL" id="HIZ72543.1"/>
    </source>
</evidence>
<comment type="caution">
    <text evidence="1">The sequence shown here is derived from an EMBL/GenBank/DDBJ whole genome shotgun (WGS) entry which is preliminary data.</text>
</comment>
<organism evidence="1 2">
    <name type="scientific">Candidatus Gallimonas intestinavium</name>
    <dbReference type="NCBI Taxonomy" id="2838603"/>
    <lineage>
        <taxon>Bacteria</taxon>
        <taxon>Bacillati</taxon>
        <taxon>Bacillota</taxon>
        <taxon>Clostridia</taxon>
        <taxon>Candidatus Gallimonas</taxon>
    </lineage>
</organism>
<name>A0A9D2G4P4_9FIRM</name>
<reference evidence="1" key="1">
    <citation type="journal article" date="2021" name="PeerJ">
        <title>Extensive microbial diversity within the chicken gut microbiome revealed by metagenomics and culture.</title>
        <authorList>
            <person name="Gilroy R."/>
            <person name="Ravi A."/>
            <person name="Getino M."/>
            <person name="Pursley I."/>
            <person name="Horton D.L."/>
            <person name="Alikhan N.F."/>
            <person name="Baker D."/>
            <person name="Gharbi K."/>
            <person name="Hall N."/>
            <person name="Watson M."/>
            <person name="Adriaenssens E.M."/>
            <person name="Foster-Nyarko E."/>
            <person name="Jarju S."/>
            <person name="Secka A."/>
            <person name="Antonio M."/>
            <person name="Oren A."/>
            <person name="Chaudhuri R.R."/>
            <person name="La Ragione R."/>
            <person name="Hildebrand F."/>
            <person name="Pallen M.J."/>
        </authorList>
    </citation>
    <scope>NUCLEOTIDE SEQUENCE</scope>
    <source>
        <strain evidence="1">ChiW7-2402</strain>
    </source>
</reference>
<gene>
    <name evidence="1" type="ORF">H9964_03055</name>
</gene>
<dbReference type="Pfam" id="PF14006">
    <property type="entry name" value="YqzL"/>
    <property type="match status" value="1"/>
</dbReference>
<accession>A0A9D2G4P4</accession>
<dbReference type="AlphaFoldDB" id="A0A9D2G4P4"/>
<dbReference type="InterPro" id="IPR025617">
    <property type="entry name" value="YqzL"/>
</dbReference>
<reference evidence="1" key="2">
    <citation type="submission" date="2021-04" db="EMBL/GenBank/DDBJ databases">
        <authorList>
            <person name="Gilroy R."/>
        </authorList>
    </citation>
    <scope>NUCLEOTIDE SEQUENCE</scope>
    <source>
        <strain evidence="1">ChiW7-2402</strain>
    </source>
</reference>
<evidence type="ECO:0000313" key="2">
    <source>
        <dbReference type="Proteomes" id="UP000824102"/>
    </source>
</evidence>
<dbReference type="EMBL" id="DXBB01000050">
    <property type="protein sequence ID" value="HIZ72543.1"/>
    <property type="molecule type" value="Genomic_DNA"/>
</dbReference>
<sequence>MRKTDAGELAWELFQKTGNVTYYMLYKQLKNKRRGT</sequence>